<feature type="transmembrane region" description="Helical" evidence="10">
    <location>
        <begin position="403"/>
        <end position="433"/>
    </location>
</feature>
<evidence type="ECO:0000313" key="12">
    <source>
        <dbReference type="EMBL" id="QKX55687.1"/>
    </source>
</evidence>
<keyword evidence="13" id="KW-1185">Reference proteome</keyword>
<feature type="transmembrane region" description="Helical" evidence="10">
    <location>
        <begin position="328"/>
        <end position="347"/>
    </location>
</feature>
<evidence type="ECO:0000256" key="3">
    <source>
        <dbReference type="ARBA" id="ARBA00010780"/>
    </source>
</evidence>
<reference evidence="13" key="1">
    <citation type="submission" date="2020-06" db="EMBL/GenBank/DDBJ databases">
        <title>A chromosome-scale genome assembly of Talaromyces rugulosus W13939.</title>
        <authorList>
            <person name="Wang B."/>
            <person name="Guo L."/>
            <person name="Ye K."/>
            <person name="Wang L."/>
        </authorList>
    </citation>
    <scope>NUCLEOTIDE SEQUENCE [LARGE SCALE GENOMIC DNA]</scope>
    <source>
        <strain evidence="13">W13939</strain>
    </source>
</reference>
<evidence type="ECO:0000313" key="13">
    <source>
        <dbReference type="Proteomes" id="UP000509510"/>
    </source>
</evidence>
<comment type="function">
    <text evidence="1 10">Involved in cell fusion during mating by stabilizing the plasma membrane fusion event.</text>
</comment>
<keyword evidence="4 10" id="KW-1003">Cell membrane</keyword>
<keyword evidence="6 10" id="KW-0184">Conjugation</keyword>
<evidence type="ECO:0000256" key="10">
    <source>
        <dbReference type="RuleBase" id="RU366035"/>
    </source>
</evidence>
<comment type="subcellular location">
    <subcellularLocation>
        <location evidence="2 10">Cell membrane</location>
        <topology evidence="2 10">Multi-pass membrane protein</topology>
    </subcellularLocation>
</comment>
<keyword evidence="5 10" id="KW-0812">Transmembrane</keyword>
<feature type="compositionally biased region" description="Polar residues" evidence="11">
    <location>
        <begin position="736"/>
        <end position="745"/>
    </location>
</feature>
<comment type="similarity">
    <text evidence="3 10">Belongs to the PRM1 family.</text>
</comment>
<dbReference type="GO" id="GO:0005886">
    <property type="term" value="C:plasma membrane"/>
    <property type="evidence" value="ECO:0007669"/>
    <property type="project" value="UniProtKB-SubCell"/>
</dbReference>
<dbReference type="KEGG" id="trg:TRUGW13939_02784"/>
<evidence type="ECO:0000256" key="1">
    <source>
        <dbReference type="ARBA" id="ARBA00002512"/>
    </source>
</evidence>
<gene>
    <name evidence="12" type="ORF">TRUGW13939_02784</name>
</gene>
<dbReference type="RefSeq" id="XP_035341865.1">
    <property type="nucleotide sequence ID" value="XM_035485972.1"/>
</dbReference>
<sequence length="757" mass="82683">MRLFGRTIFPMLPPYGAHEGPNAAPPYADPDKPTPYLGIKSRLSQVWINRWTILILLVLVRVLMAITSLNGDMDNAQSQALSACNSVQSMGSAMASLPHYMSHGVNELTAQGITKTVHGLVDVLELMITGVEGLVLFYIDFLVQTYLCLFTLVARGAAEMALSIASDVTNWLNKELPSIENGISDVVSDVESGLSKLNDSINDIKKGCDNFITKGLCDDLPTIPTIDLTSQMDNLKNLKIPTSVNDDISKANSTIPTFDQVKNATSTAIKFPFEKLKDEVKKHLGNYSFDSSTFPVPEKQALSFCGKDDGIDKFFDGLADTLVEARKIFIAVLAIIAVLACVPMAFVEIYRWRTTKQRAEMVGTAHDSLDVVYLISRPHTSSLGMKAATFFNNSRHQVLVRWVFAYAFSVPALVLLSLGLAGLFSCLCQYILLKSVEKEVPELTAQVSQFADKVVTSLENSSVHWAQKANSVLNSTQSDINHNVFGWVNVSTSALNNTLNVFLKDSNDVINKTFGNTPLYGAVKGIFDCVVEMKVESVEKALTWASNNAYITIPTLPNNTFSVGASASMDSGDSFLSDPGSTTSNQITEVVTKVTNKLQKSIETEAKISSALVLLWVLIVLMGAMRAFFLCCTRQRVRGDGGGQRPVGQGGFEPVEPPMVMTGGGVVDSRGTTAAAAAATIPASREVEHNHSASSRAVPTERDRNDPFQQAEYEYQDQKMGFAGERDYSAAVHPTDSGNMNTRQSWYVEYGRDEKRR</sequence>
<evidence type="ECO:0000256" key="9">
    <source>
        <dbReference type="ARBA" id="ARBA00023180"/>
    </source>
</evidence>
<evidence type="ECO:0000256" key="7">
    <source>
        <dbReference type="ARBA" id="ARBA00022989"/>
    </source>
</evidence>
<evidence type="ECO:0000256" key="4">
    <source>
        <dbReference type="ARBA" id="ARBA00022475"/>
    </source>
</evidence>
<dbReference type="EMBL" id="CP055899">
    <property type="protein sequence ID" value="QKX55687.1"/>
    <property type="molecule type" value="Genomic_DNA"/>
</dbReference>
<keyword evidence="8 10" id="KW-0472">Membrane</keyword>
<dbReference type="GO" id="GO:0032220">
    <property type="term" value="P:plasma membrane fusion involved in cytogamy"/>
    <property type="evidence" value="ECO:0007669"/>
    <property type="project" value="TreeGrafter"/>
</dbReference>
<proteinExistence type="inferred from homology"/>
<dbReference type="PANTHER" id="PTHR31030">
    <property type="entry name" value="PLASMA MEMBRANE FUSION PROTEIN PRM1"/>
    <property type="match status" value="1"/>
</dbReference>
<evidence type="ECO:0000256" key="11">
    <source>
        <dbReference type="SAM" id="MobiDB-lite"/>
    </source>
</evidence>
<dbReference type="Proteomes" id="UP000509510">
    <property type="component" value="Chromosome II"/>
</dbReference>
<dbReference type="OrthoDB" id="5356111at2759"/>
<feature type="region of interest" description="Disordered" evidence="11">
    <location>
        <begin position="639"/>
        <end position="658"/>
    </location>
</feature>
<feature type="compositionally biased region" description="Gly residues" evidence="11">
    <location>
        <begin position="640"/>
        <end position="651"/>
    </location>
</feature>
<accession>A0A7H8QNZ5</accession>
<comment type="caution">
    <text evidence="10">Lacks conserved residue(s) required for the propagation of feature annotation.</text>
</comment>
<dbReference type="GeneID" id="55990291"/>
<dbReference type="AlphaFoldDB" id="A0A7H8QNZ5"/>
<keyword evidence="7 10" id="KW-1133">Transmembrane helix</keyword>
<evidence type="ECO:0000256" key="5">
    <source>
        <dbReference type="ARBA" id="ARBA00022692"/>
    </source>
</evidence>
<feature type="region of interest" description="Disordered" evidence="11">
    <location>
        <begin position="682"/>
        <end position="757"/>
    </location>
</feature>
<dbReference type="InterPro" id="IPR026777">
    <property type="entry name" value="PRM1"/>
</dbReference>
<name>A0A7H8QNZ5_TALRU</name>
<dbReference type="PANTHER" id="PTHR31030:SF1">
    <property type="entry name" value="PLASMA MEMBRANE FUSION PROTEIN PRM1"/>
    <property type="match status" value="1"/>
</dbReference>
<feature type="transmembrane region" description="Helical" evidence="10">
    <location>
        <begin position="608"/>
        <end position="629"/>
    </location>
</feature>
<keyword evidence="9" id="KW-0325">Glycoprotein</keyword>
<organism evidence="12 13">
    <name type="scientific">Talaromyces rugulosus</name>
    <name type="common">Penicillium rugulosum</name>
    <dbReference type="NCBI Taxonomy" id="121627"/>
    <lineage>
        <taxon>Eukaryota</taxon>
        <taxon>Fungi</taxon>
        <taxon>Dikarya</taxon>
        <taxon>Ascomycota</taxon>
        <taxon>Pezizomycotina</taxon>
        <taxon>Eurotiomycetes</taxon>
        <taxon>Eurotiomycetidae</taxon>
        <taxon>Eurotiales</taxon>
        <taxon>Trichocomaceae</taxon>
        <taxon>Talaromyces</taxon>
        <taxon>Talaromyces sect. Islandici</taxon>
    </lineage>
</organism>
<evidence type="ECO:0000256" key="8">
    <source>
        <dbReference type="ARBA" id="ARBA00023136"/>
    </source>
</evidence>
<evidence type="ECO:0000256" key="2">
    <source>
        <dbReference type="ARBA" id="ARBA00004651"/>
    </source>
</evidence>
<dbReference type="GO" id="GO:0043332">
    <property type="term" value="C:mating projection tip"/>
    <property type="evidence" value="ECO:0007669"/>
    <property type="project" value="UniProtKB-UniRule"/>
</dbReference>
<protein>
    <recommendedName>
        <fullName evidence="10">Plasma membrane fusion protein PRM1</fullName>
    </recommendedName>
</protein>
<evidence type="ECO:0000256" key="6">
    <source>
        <dbReference type="ARBA" id="ARBA00022971"/>
    </source>
</evidence>